<gene>
    <name evidence="1" type="ORF">CDAR_539791</name>
</gene>
<accession>A0AAV4MYK2</accession>
<sequence>MRTSNPNTSRGTHIRFCCCSNGPLSANRSSQEAGQPSEKAVTYRSIRMHSPRRYSYKTIFNLPDEIWDPVSYSIFVAEFFVLREKHIFVVENIFYQILFPNKNDV</sequence>
<dbReference type="Proteomes" id="UP001054837">
    <property type="component" value="Unassembled WGS sequence"/>
</dbReference>
<evidence type="ECO:0000313" key="2">
    <source>
        <dbReference type="Proteomes" id="UP001054837"/>
    </source>
</evidence>
<dbReference type="EMBL" id="BPLQ01000978">
    <property type="protein sequence ID" value="GIX77016.1"/>
    <property type="molecule type" value="Genomic_DNA"/>
</dbReference>
<keyword evidence="2" id="KW-1185">Reference proteome</keyword>
<proteinExistence type="predicted"/>
<evidence type="ECO:0000313" key="1">
    <source>
        <dbReference type="EMBL" id="GIX77016.1"/>
    </source>
</evidence>
<name>A0AAV4MYK2_9ARAC</name>
<protein>
    <submittedName>
        <fullName evidence="1">Uncharacterized protein</fullName>
    </submittedName>
</protein>
<comment type="caution">
    <text evidence="1">The sequence shown here is derived from an EMBL/GenBank/DDBJ whole genome shotgun (WGS) entry which is preliminary data.</text>
</comment>
<organism evidence="1 2">
    <name type="scientific">Caerostris darwini</name>
    <dbReference type="NCBI Taxonomy" id="1538125"/>
    <lineage>
        <taxon>Eukaryota</taxon>
        <taxon>Metazoa</taxon>
        <taxon>Ecdysozoa</taxon>
        <taxon>Arthropoda</taxon>
        <taxon>Chelicerata</taxon>
        <taxon>Arachnida</taxon>
        <taxon>Araneae</taxon>
        <taxon>Araneomorphae</taxon>
        <taxon>Entelegynae</taxon>
        <taxon>Araneoidea</taxon>
        <taxon>Araneidae</taxon>
        <taxon>Caerostris</taxon>
    </lineage>
</organism>
<reference evidence="1 2" key="1">
    <citation type="submission" date="2021-06" db="EMBL/GenBank/DDBJ databases">
        <title>Caerostris darwini draft genome.</title>
        <authorList>
            <person name="Kono N."/>
            <person name="Arakawa K."/>
        </authorList>
    </citation>
    <scope>NUCLEOTIDE SEQUENCE [LARGE SCALE GENOMIC DNA]</scope>
</reference>
<dbReference type="AlphaFoldDB" id="A0AAV4MYK2"/>